<dbReference type="Pfam" id="PF00378">
    <property type="entry name" value="ECH_1"/>
    <property type="match status" value="1"/>
</dbReference>
<dbReference type="InterPro" id="IPR029045">
    <property type="entry name" value="ClpP/crotonase-like_dom_sf"/>
</dbReference>
<dbReference type="Proteomes" id="UP000468531">
    <property type="component" value="Unassembled WGS sequence"/>
</dbReference>
<dbReference type="GO" id="GO:0016853">
    <property type="term" value="F:isomerase activity"/>
    <property type="evidence" value="ECO:0007669"/>
    <property type="project" value="UniProtKB-KW"/>
</dbReference>
<organism evidence="2 3">
    <name type="scientific">Bradyrhizobium uaiense</name>
    <dbReference type="NCBI Taxonomy" id="2594946"/>
    <lineage>
        <taxon>Bacteria</taxon>
        <taxon>Pseudomonadati</taxon>
        <taxon>Pseudomonadota</taxon>
        <taxon>Alphaproteobacteria</taxon>
        <taxon>Hyphomicrobiales</taxon>
        <taxon>Nitrobacteraceae</taxon>
        <taxon>Bradyrhizobium</taxon>
    </lineage>
</organism>
<keyword evidence="3" id="KW-1185">Reference proteome</keyword>
<dbReference type="InterPro" id="IPR001753">
    <property type="entry name" value="Enoyl-CoA_hydra/iso"/>
</dbReference>
<sequence length="311" mass="35186">MLSRHFFRRHLMAYSTILYDADDRVAWITLNRPRKRNALSLKLCTEFQDALASAERNPGVRVVVVKGAGERAFSTGFDLDEDKSQIGPSSLDHWGLEDWSRYLDLGVKFMQSVFHCSKPVIAMIKGYCLAGALDFAMYCDLRYCSDDSHFGAIEARMGTGDTELPMMSHLIGQRCRELVYTGDMFDAEDAYRLGLVNRVFPKNRLEEEVTRIAKRMSRVSLPSLVWSKRALNNTLLAAGLDSALRYSFAADLIIGKSDSEFKRFRAIQNSEGAKAAFKWRDSIFAPFESETSWVSSRTDFKQCAKTEDGSV</sequence>
<evidence type="ECO:0000256" key="1">
    <source>
        <dbReference type="ARBA" id="ARBA00005254"/>
    </source>
</evidence>
<proteinExistence type="inferred from homology"/>
<name>A0A6P1BMC3_9BRAD</name>
<gene>
    <name evidence="2" type="ORF">FNJ47_27930</name>
</gene>
<protein>
    <submittedName>
        <fullName evidence="2">Enoyl-CoA hydratase/isomerase family protein</fullName>
    </submittedName>
</protein>
<comment type="caution">
    <text evidence="2">The sequence shown here is derived from an EMBL/GenBank/DDBJ whole genome shotgun (WGS) entry which is preliminary data.</text>
</comment>
<comment type="similarity">
    <text evidence="1">Belongs to the enoyl-CoA hydratase/isomerase family.</text>
</comment>
<dbReference type="AlphaFoldDB" id="A0A6P1BMC3"/>
<keyword evidence="2" id="KW-0413">Isomerase</keyword>
<dbReference type="CDD" id="cd06558">
    <property type="entry name" value="crotonase-like"/>
    <property type="match status" value="1"/>
</dbReference>
<accession>A0A6P1BMC3</accession>
<dbReference type="PANTHER" id="PTHR43802">
    <property type="entry name" value="ENOYL-COA HYDRATASE"/>
    <property type="match status" value="1"/>
</dbReference>
<dbReference type="Gene3D" id="3.90.226.10">
    <property type="entry name" value="2-enoyl-CoA Hydratase, Chain A, domain 1"/>
    <property type="match status" value="1"/>
</dbReference>
<reference evidence="2 3" key="1">
    <citation type="journal article" date="2020" name="Arch. Microbiol.">
        <title>Bradyrhizobium uaiense sp. nov., a new highly efficient cowpea symbiont.</title>
        <authorList>
            <person name="Cabral Michel D."/>
            <person name="Azarias Guimaraes A."/>
            <person name="Martins da Costa E."/>
            <person name="Soares de Carvalho T."/>
            <person name="Balsanelli E."/>
            <person name="Willems A."/>
            <person name="Maltempi de Souza E."/>
            <person name="de Souza Moreira F.M."/>
        </authorList>
    </citation>
    <scope>NUCLEOTIDE SEQUENCE [LARGE SCALE GENOMIC DNA]</scope>
    <source>
        <strain evidence="2 3">UFLA 03-164</strain>
    </source>
</reference>
<dbReference type="EMBL" id="VKHP01000135">
    <property type="protein sequence ID" value="NEU99555.1"/>
    <property type="molecule type" value="Genomic_DNA"/>
</dbReference>
<evidence type="ECO:0000313" key="2">
    <source>
        <dbReference type="EMBL" id="NEU99555.1"/>
    </source>
</evidence>
<dbReference type="SUPFAM" id="SSF52096">
    <property type="entry name" value="ClpP/crotonase"/>
    <property type="match status" value="1"/>
</dbReference>
<evidence type="ECO:0000313" key="3">
    <source>
        <dbReference type="Proteomes" id="UP000468531"/>
    </source>
</evidence>
<dbReference type="PANTHER" id="PTHR43802:SF1">
    <property type="entry name" value="IP11341P-RELATED"/>
    <property type="match status" value="1"/>
</dbReference>